<proteinExistence type="predicted"/>
<evidence type="ECO:0000313" key="2">
    <source>
        <dbReference type="Proteomes" id="UP000315496"/>
    </source>
</evidence>
<dbReference type="VEuPathDB" id="GiardiaDB:GMRT_10354"/>
<dbReference type="Proteomes" id="UP000315496">
    <property type="component" value="Chromosome 5"/>
</dbReference>
<gene>
    <name evidence="1" type="ORF">GMRT_10354</name>
</gene>
<comment type="caution">
    <text evidence="1">The sequence shown here is derived from an EMBL/GenBank/DDBJ whole genome shotgun (WGS) entry which is preliminary data.</text>
</comment>
<dbReference type="OrthoDB" id="10259162at2759"/>
<dbReference type="AlphaFoldDB" id="A0A4Z1SNK1"/>
<keyword evidence="2" id="KW-1185">Reference proteome</keyword>
<sequence length="82" mass="8838">MPIVLGPRLFLEAVTAPATQTLYAHAPSVREYVVRLVGTGVSPNLQLRPGAKVVVPAKTGLHLRLDGHQGVLVDETDVLVRY</sequence>
<dbReference type="EMBL" id="VDLU01000005">
    <property type="protein sequence ID" value="TNJ26455.1"/>
    <property type="molecule type" value="Genomic_DNA"/>
</dbReference>
<accession>A0A4Z1SNK1</accession>
<protein>
    <submittedName>
        <fullName evidence="1">Chaperonin 10</fullName>
    </submittedName>
</protein>
<evidence type="ECO:0000313" key="1">
    <source>
        <dbReference type="EMBL" id="TNJ26455.1"/>
    </source>
</evidence>
<reference evidence="1 2" key="1">
    <citation type="submission" date="2019-05" db="EMBL/GenBank/DDBJ databases">
        <title>The compact genome of Giardia muris reveals important steps in the evolution of intestinal protozoan parasites.</title>
        <authorList>
            <person name="Xu F."/>
            <person name="Jimenez-Gonzalez A."/>
            <person name="Einarsson E."/>
            <person name="Astvaldsson A."/>
            <person name="Peirasmaki D."/>
            <person name="Eckmann L."/>
            <person name="Andersson J.O."/>
            <person name="Svard S.G."/>
            <person name="Jerlstrom-Hultqvist J."/>
        </authorList>
    </citation>
    <scope>NUCLEOTIDE SEQUENCE [LARGE SCALE GENOMIC DNA]</scope>
    <source>
        <strain evidence="1 2">Roberts-Thomson</strain>
    </source>
</reference>
<name>A0A4Z1SNK1_GIAMU</name>
<organism evidence="1 2">
    <name type="scientific">Giardia muris</name>
    <dbReference type="NCBI Taxonomy" id="5742"/>
    <lineage>
        <taxon>Eukaryota</taxon>
        <taxon>Metamonada</taxon>
        <taxon>Diplomonadida</taxon>
        <taxon>Hexamitidae</taxon>
        <taxon>Giardiinae</taxon>
        <taxon>Giardia</taxon>
    </lineage>
</organism>